<feature type="transmembrane region" description="Helical" evidence="6">
    <location>
        <begin position="231"/>
        <end position="256"/>
    </location>
</feature>
<dbReference type="InterPro" id="IPR036259">
    <property type="entry name" value="MFS_trans_sf"/>
</dbReference>
<protein>
    <recommendedName>
        <fullName evidence="7">Major facilitator superfamily (MFS) profile domain-containing protein</fullName>
    </recommendedName>
</protein>
<feature type="transmembrane region" description="Helical" evidence="6">
    <location>
        <begin position="355"/>
        <end position="374"/>
    </location>
</feature>
<feature type="transmembrane region" description="Helical" evidence="6">
    <location>
        <begin position="265"/>
        <end position="284"/>
    </location>
</feature>
<dbReference type="InterPro" id="IPR020846">
    <property type="entry name" value="MFS_dom"/>
</dbReference>
<evidence type="ECO:0000256" key="2">
    <source>
        <dbReference type="ARBA" id="ARBA00022475"/>
    </source>
</evidence>
<dbReference type="SUPFAM" id="SSF103473">
    <property type="entry name" value="MFS general substrate transporter"/>
    <property type="match status" value="1"/>
</dbReference>
<feature type="transmembrane region" description="Helical" evidence="6">
    <location>
        <begin position="40"/>
        <end position="61"/>
    </location>
</feature>
<dbReference type="PANTHER" id="PTHR43124:SF3">
    <property type="entry name" value="CHLORAMPHENICOL EFFLUX PUMP RV0191"/>
    <property type="match status" value="1"/>
</dbReference>
<feature type="domain" description="Major facilitator superfamily (MFS) profile" evidence="7">
    <location>
        <begin position="1"/>
        <end position="378"/>
    </location>
</feature>
<keyword evidence="3 6" id="KW-0812">Transmembrane</keyword>
<feature type="transmembrane region" description="Helical" evidence="6">
    <location>
        <begin position="93"/>
        <end position="116"/>
    </location>
</feature>
<keyword evidence="5 6" id="KW-0472">Membrane</keyword>
<evidence type="ECO:0000256" key="6">
    <source>
        <dbReference type="SAM" id="Phobius"/>
    </source>
</evidence>
<organism evidence="8 9">
    <name type="scientific">Actinoplanes awajinensis subsp. mycoplanecinus</name>
    <dbReference type="NCBI Taxonomy" id="135947"/>
    <lineage>
        <taxon>Bacteria</taxon>
        <taxon>Bacillati</taxon>
        <taxon>Actinomycetota</taxon>
        <taxon>Actinomycetes</taxon>
        <taxon>Micromonosporales</taxon>
        <taxon>Micromonosporaceae</taxon>
        <taxon>Actinoplanes</taxon>
    </lineage>
</organism>
<feature type="transmembrane region" description="Helical" evidence="6">
    <location>
        <begin position="323"/>
        <end position="343"/>
    </location>
</feature>
<feature type="transmembrane region" description="Helical" evidence="6">
    <location>
        <begin position="128"/>
        <end position="151"/>
    </location>
</feature>
<evidence type="ECO:0000256" key="3">
    <source>
        <dbReference type="ARBA" id="ARBA00022692"/>
    </source>
</evidence>
<proteinExistence type="predicted"/>
<dbReference type="Proteomes" id="UP000053244">
    <property type="component" value="Unassembled WGS sequence"/>
</dbReference>
<reference evidence="8 9" key="1">
    <citation type="submission" date="2015-10" db="EMBL/GenBank/DDBJ databases">
        <authorList>
            <person name="Gilbert D.G."/>
        </authorList>
    </citation>
    <scope>NUCLEOTIDE SEQUENCE [LARGE SCALE GENOMIC DNA]</scope>
    <source>
        <strain evidence="8 9">NRRL B-16712</strain>
    </source>
</reference>
<keyword evidence="4 6" id="KW-1133">Transmembrane helix</keyword>
<dbReference type="AlphaFoldDB" id="A0A117MMQ0"/>
<feature type="transmembrane region" description="Helical" evidence="6">
    <location>
        <begin position="157"/>
        <end position="177"/>
    </location>
</feature>
<sequence>MLAVGSVWGTGVLAAAVLGAIAPISGILQDELGLSLVQAGWTTSIVTCVAAALGLPAGVLIRRLGFRTALLTGLLILGVAGGCAALADGFGVLLVSRLVAGAGYLLVFVAGPVALMRITEGPARGAALALWGTCVPIGLGVSAALGGAITVAWGWRAWLALLAVTPLILLLGVLRNVRSATTSTDEGHRTTIKLRRRPVLLATAFAAIAAIGVAVTTLLPRYLTEQHGLSVVDAGVVTAVLSFSNVLGSVTAALLLRRSRSPQRGLWWIVVVPVVVTITFASFAPTWVAVGAGLVALVSNGFLVSLMFALVPYTVDDGADADLANGVLAQLGSLGTLLAPPLFGAAVTRFDWGSTGVLSAVLAGLAVLASMFCFRRKESEG</sequence>
<comment type="caution">
    <text evidence="8">The sequence shown here is derived from an EMBL/GenBank/DDBJ whole genome shotgun (WGS) entry which is preliminary data.</text>
</comment>
<evidence type="ECO:0000256" key="1">
    <source>
        <dbReference type="ARBA" id="ARBA00004651"/>
    </source>
</evidence>
<name>A0A117MMQ0_9ACTN</name>
<accession>A0A117MMQ0</accession>
<dbReference type="InterPro" id="IPR050189">
    <property type="entry name" value="MFS_Efflux_Transporters"/>
</dbReference>
<feature type="transmembrane region" description="Helical" evidence="6">
    <location>
        <begin position="7"/>
        <end position="28"/>
    </location>
</feature>
<feature type="transmembrane region" description="Helical" evidence="6">
    <location>
        <begin position="290"/>
        <end position="311"/>
    </location>
</feature>
<dbReference type="Gene3D" id="1.20.1250.20">
    <property type="entry name" value="MFS general substrate transporter like domains"/>
    <property type="match status" value="2"/>
</dbReference>
<evidence type="ECO:0000259" key="7">
    <source>
        <dbReference type="PROSITE" id="PS50850"/>
    </source>
</evidence>
<dbReference type="GO" id="GO:0022857">
    <property type="term" value="F:transmembrane transporter activity"/>
    <property type="evidence" value="ECO:0007669"/>
    <property type="project" value="InterPro"/>
</dbReference>
<evidence type="ECO:0000313" key="8">
    <source>
        <dbReference type="EMBL" id="KUL25886.1"/>
    </source>
</evidence>
<feature type="transmembrane region" description="Helical" evidence="6">
    <location>
        <begin position="68"/>
        <end position="87"/>
    </location>
</feature>
<dbReference type="Pfam" id="PF07690">
    <property type="entry name" value="MFS_1"/>
    <property type="match status" value="1"/>
</dbReference>
<dbReference type="PROSITE" id="PS50850">
    <property type="entry name" value="MFS"/>
    <property type="match status" value="1"/>
</dbReference>
<evidence type="ECO:0000256" key="4">
    <source>
        <dbReference type="ARBA" id="ARBA00022989"/>
    </source>
</evidence>
<feature type="transmembrane region" description="Helical" evidence="6">
    <location>
        <begin position="198"/>
        <end position="219"/>
    </location>
</feature>
<dbReference type="GO" id="GO:0005886">
    <property type="term" value="C:plasma membrane"/>
    <property type="evidence" value="ECO:0007669"/>
    <property type="project" value="UniProtKB-SubCell"/>
</dbReference>
<keyword evidence="2" id="KW-1003">Cell membrane</keyword>
<evidence type="ECO:0000313" key="9">
    <source>
        <dbReference type="Proteomes" id="UP000053244"/>
    </source>
</evidence>
<gene>
    <name evidence="8" type="ORF">ADL15_39460</name>
</gene>
<dbReference type="OrthoDB" id="4152704at2"/>
<comment type="subcellular location">
    <subcellularLocation>
        <location evidence="1">Cell membrane</location>
        <topology evidence="1">Multi-pass membrane protein</topology>
    </subcellularLocation>
</comment>
<dbReference type="EMBL" id="LLZH01000310">
    <property type="protein sequence ID" value="KUL25886.1"/>
    <property type="molecule type" value="Genomic_DNA"/>
</dbReference>
<keyword evidence="9" id="KW-1185">Reference proteome</keyword>
<evidence type="ECO:0000256" key="5">
    <source>
        <dbReference type="ARBA" id="ARBA00023136"/>
    </source>
</evidence>
<dbReference type="PANTHER" id="PTHR43124">
    <property type="entry name" value="PURINE EFFLUX PUMP PBUE"/>
    <property type="match status" value="1"/>
</dbReference>
<dbReference type="InterPro" id="IPR011701">
    <property type="entry name" value="MFS"/>
</dbReference>